<feature type="transmembrane region" description="Helical" evidence="6">
    <location>
        <begin position="67"/>
        <end position="89"/>
    </location>
</feature>
<feature type="transmembrane region" description="Helical" evidence="6">
    <location>
        <begin position="110"/>
        <end position="136"/>
    </location>
</feature>
<feature type="transmembrane region" description="Helical" evidence="6">
    <location>
        <begin position="179"/>
        <end position="202"/>
    </location>
</feature>
<keyword evidence="2 6" id="KW-0812">Transmembrane</keyword>
<gene>
    <name evidence="8" type="ORF">BJ991_002799</name>
</gene>
<name>A0A7Y9GQU5_9MICO</name>
<dbReference type="InterPro" id="IPR051784">
    <property type="entry name" value="Nod_factor_ABC_transporter"/>
</dbReference>
<accession>A0A7Y9GQU5</accession>
<evidence type="ECO:0000256" key="5">
    <source>
        <dbReference type="ARBA" id="ARBA00023251"/>
    </source>
</evidence>
<protein>
    <submittedName>
        <fullName evidence="8">Multidrug/hemolysin transport system permease protein</fullName>
    </submittedName>
</protein>
<dbReference type="AlphaFoldDB" id="A0A7Y9GQU5"/>
<dbReference type="RefSeq" id="WP_179490956.1">
    <property type="nucleotide sequence ID" value="NZ_JACCBV010000001.1"/>
</dbReference>
<dbReference type="PIRSF" id="PIRSF006648">
    <property type="entry name" value="DrrB"/>
    <property type="match status" value="1"/>
</dbReference>
<dbReference type="Proteomes" id="UP000576969">
    <property type="component" value="Unassembled WGS sequence"/>
</dbReference>
<proteinExistence type="predicted"/>
<sequence length="292" mass="30856">MNTVLSLVGRNLRIFFRDRANVFFSLLGALILFGLYVLFLGNVQTQGVAQSLPGVATEDVQAFVDSWMFAGIVLITTITTGLGSMAALVDDGESGRFRDFLVAPIRRGQLVLGYLVSAATVSLIMSLAVLVVSVLYLGILRGVWLDPAAILGSVGVVVLCCLAFTALNSFIVSFVGTAGAFAALSTIMGTLLGFIAAAYLPIGLLPAVVGNLLNSLPIAQAGVLLRRQFTAETLPAVTGGHPEADEFLRHYFGIDAIVEDWTVPTALIIGILVAMIVAFAALSALRIRARIR</sequence>
<evidence type="ECO:0000256" key="2">
    <source>
        <dbReference type="ARBA" id="ARBA00022692"/>
    </source>
</evidence>
<dbReference type="InterPro" id="IPR013525">
    <property type="entry name" value="ABC2_TM"/>
</dbReference>
<dbReference type="GO" id="GO:0046677">
    <property type="term" value="P:response to antibiotic"/>
    <property type="evidence" value="ECO:0007669"/>
    <property type="project" value="UniProtKB-KW"/>
</dbReference>
<feature type="transmembrane region" description="Helical" evidence="6">
    <location>
        <begin position="148"/>
        <end position="167"/>
    </location>
</feature>
<dbReference type="InterPro" id="IPR000412">
    <property type="entry name" value="ABC_2_transport"/>
</dbReference>
<evidence type="ECO:0000256" key="1">
    <source>
        <dbReference type="ARBA" id="ARBA00004141"/>
    </source>
</evidence>
<evidence type="ECO:0000256" key="4">
    <source>
        <dbReference type="ARBA" id="ARBA00023136"/>
    </source>
</evidence>
<evidence type="ECO:0000256" key="3">
    <source>
        <dbReference type="ARBA" id="ARBA00022989"/>
    </source>
</evidence>
<feature type="transmembrane region" description="Helical" evidence="6">
    <location>
        <begin position="20"/>
        <end position="39"/>
    </location>
</feature>
<dbReference type="GO" id="GO:0140359">
    <property type="term" value="F:ABC-type transporter activity"/>
    <property type="evidence" value="ECO:0007669"/>
    <property type="project" value="InterPro"/>
</dbReference>
<evidence type="ECO:0000313" key="9">
    <source>
        <dbReference type="Proteomes" id="UP000576969"/>
    </source>
</evidence>
<keyword evidence="9" id="KW-1185">Reference proteome</keyword>
<reference evidence="8 9" key="1">
    <citation type="submission" date="2020-07" db="EMBL/GenBank/DDBJ databases">
        <title>Sequencing the genomes of 1000 actinobacteria strains.</title>
        <authorList>
            <person name="Klenk H.-P."/>
        </authorList>
    </citation>
    <scope>NUCLEOTIDE SEQUENCE [LARGE SCALE GENOMIC DNA]</scope>
    <source>
        <strain evidence="8 9">DSM 24662</strain>
    </source>
</reference>
<dbReference type="Pfam" id="PF12698">
    <property type="entry name" value="ABC2_membrane_3"/>
    <property type="match status" value="1"/>
</dbReference>
<comment type="caution">
    <text evidence="8">The sequence shown here is derived from an EMBL/GenBank/DDBJ whole genome shotgun (WGS) entry which is preliminary data.</text>
</comment>
<dbReference type="EMBL" id="JACCBV010000001">
    <property type="protein sequence ID" value="NYE20771.1"/>
    <property type="molecule type" value="Genomic_DNA"/>
</dbReference>
<feature type="domain" description="ABC-2 type transporter transmembrane" evidence="7">
    <location>
        <begin position="54"/>
        <end position="285"/>
    </location>
</feature>
<evidence type="ECO:0000313" key="8">
    <source>
        <dbReference type="EMBL" id="NYE20771.1"/>
    </source>
</evidence>
<dbReference type="PANTHER" id="PTHR43229">
    <property type="entry name" value="NODULATION PROTEIN J"/>
    <property type="match status" value="1"/>
</dbReference>
<dbReference type="GO" id="GO:0043190">
    <property type="term" value="C:ATP-binding cassette (ABC) transporter complex"/>
    <property type="evidence" value="ECO:0007669"/>
    <property type="project" value="InterPro"/>
</dbReference>
<comment type="subcellular location">
    <subcellularLocation>
        <location evidence="1">Membrane</location>
        <topology evidence="1">Multi-pass membrane protein</topology>
    </subcellularLocation>
</comment>
<evidence type="ECO:0000256" key="6">
    <source>
        <dbReference type="SAM" id="Phobius"/>
    </source>
</evidence>
<keyword evidence="3 6" id="KW-1133">Transmembrane helix</keyword>
<keyword evidence="4 6" id="KW-0472">Membrane</keyword>
<keyword evidence="5" id="KW-0046">Antibiotic resistance</keyword>
<feature type="transmembrane region" description="Helical" evidence="6">
    <location>
        <begin position="261"/>
        <end position="285"/>
    </location>
</feature>
<dbReference type="PANTHER" id="PTHR43229:SF2">
    <property type="entry name" value="NODULATION PROTEIN J"/>
    <property type="match status" value="1"/>
</dbReference>
<evidence type="ECO:0000259" key="7">
    <source>
        <dbReference type="Pfam" id="PF12698"/>
    </source>
</evidence>
<organism evidence="8 9">
    <name type="scientific">Microbacterium immunditiarum</name>
    <dbReference type="NCBI Taxonomy" id="337480"/>
    <lineage>
        <taxon>Bacteria</taxon>
        <taxon>Bacillati</taxon>
        <taxon>Actinomycetota</taxon>
        <taxon>Actinomycetes</taxon>
        <taxon>Micrococcales</taxon>
        <taxon>Microbacteriaceae</taxon>
        <taxon>Microbacterium</taxon>
    </lineage>
</organism>